<dbReference type="GO" id="GO:0022857">
    <property type="term" value="F:transmembrane transporter activity"/>
    <property type="evidence" value="ECO:0007669"/>
    <property type="project" value="InterPro"/>
</dbReference>
<keyword evidence="7" id="KW-0653">Protein transport</keyword>
<comment type="caution">
    <text evidence="9">The sequence shown here is derived from an EMBL/GenBank/DDBJ whole genome shotgun (WGS) entry which is preliminary data.</text>
</comment>
<keyword evidence="7" id="KW-0813">Transport</keyword>
<proteinExistence type="inferred from homology"/>
<dbReference type="InterPro" id="IPR003400">
    <property type="entry name" value="ExbD"/>
</dbReference>
<dbReference type="PANTHER" id="PTHR30558:SF13">
    <property type="entry name" value="BIOPOLYMER TRANSPORT PROTEIN EXBD2"/>
    <property type="match status" value="1"/>
</dbReference>
<evidence type="ECO:0000256" key="6">
    <source>
        <dbReference type="ARBA" id="ARBA00023136"/>
    </source>
</evidence>
<dbReference type="Gene3D" id="3.30.420.270">
    <property type="match status" value="1"/>
</dbReference>
<evidence type="ECO:0000256" key="1">
    <source>
        <dbReference type="ARBA" id="ARBA00004162"/>
    </source>
</evidence>
<dbReference type="Proteomes" id="UP000271227">
    <property type="component" value="Unassembled WGS sequence"/>
</dbReference>
<dbReference type="AlphaFoldDB" id="A0A3M0BYP1"/>
<name>A0A3M0BYP1_9PROT</name>
<dbReference type="PANTHER" id="PTHR30558">
    <property type="entry name" value="EXBD MEMBRANE COMPONENT OF PMF-DRIVEN MACROMOLECULE IMPORT SYSTEM"/>
    <property type="match status" value="1"/>
</dbReference>
<keyword evidence="6 8" id="KW-0472">Membrane</keyword>
<evidence type="ECO:0000313" key="10">
    <source>
        <dbReference type="Proteomes" id="UP000271227"/>
    </source>
</evidence>
<protein>
    <submittedName>
        <fullName evidence="9">Outer membrane transport energization protein ExbD</fullName>
    </submittedName>
</protein>
<evidence type="ECO:0000256" key="8">
    <source>
        <dbReference type="SAM" id="Phobius"/>
    </source>
</evidence>
<comment type="similarity">
    <text evidence="2 7">Belongs to the ExbD/TolR family.</text>
</comment>
<dbReference type="OrthoDB" id="5456447at2"/>
<dbReference type="GO" id="GO:0005886">
    <property type="term" value="C:plasma membrane"/>
    <property type="evidence" value="ECO:0007669"/>
    <property type="project" value="UniProtKB-SubCell"/>
</dbReference>
<keyword evidence="4 7" id="KW-0812">Transmembrane</keyword>
<reference evidence="9 10" key="1">
    <citation type="submission" date="2018-10" db="EMBL/GenBank/DDBJ databases">
        <title>Genomic Encyclopedia of Archaeal and Bacterial Type Strains, Phase II (KMG-II): from individual species to whole genera.</title>
        <authorList>
            <person name="Goeker M."/>
        </authorList>
    </citation>
    <scope>NUCLEOTIDE SEQUENCE [LARGE SCALE GENOMIC DNA]</scope>
    <source>
        <strain evidence="9 10">DSM 25217</strain>
    </source>
</reference>
<evidence type="ECO:0000256" key="7">
    <source>
        <dbReference type="RuleBase" id="RU003879"/>
    </source>
</evidence>
<dbReference type="GO" id="GO:0015031">
    <property type="term" value="P:protein transport"/>
    <property type="evidence" value="ECO:0007669"/>
    <property type="project" value="UniProtKB-KW"/>
</dbReference>
<evidence type="ECO:0000256" key="3">
    <source>
        <dbReference type="ARBA" id="ARBA00022475"/>
    </source>
</evidence>
<dbReference type="EMBL" id="REFR01000014">
    <property type="protein sequence ID" value="RMB02681.1"/>
    <property type="molecule type" value="Genomic_DNA"/>
</dbReference>
<feature type="transmembrane region" description="Helical" evidence="8">
    <location>
        <begin position="20"/>
        <end position="37"/>
    </location>
</feature>
<dbReference type="InParanoid" id="A0A3M0BYP1"/>
<gene>
    <name evidence="9" type="ORF">BXY39_3031</name>
</gene>
<keyword evidence="10" id="KW-1185">Reference proteome</keyword>
<dbReference type="Pfam" id="PF02472">
    <property type="entry name" value="ExbD"/>
    <property type="match status" value="1"/>
</dbReference>
<dbReference type="RefSeq" id="WP_121939698.1">
    <property type="nucleotide sequence ID" value="NZ_REFR01000014.1"/>
</dbReference>
<sequence>MRDHAQKDEDEAEINMTPMLDIVFIMLIFFIVTAVFVKEAGIQVEKPDAEMARIQKQVSILIAVRPNDEIWINRQKVELNAVRTSVEKLHAENPKGSVAIQADERSKAGLVLKVYDAVRDAGVERIAIAAEVN</sequence>
<evidence type="ECO:0000256" key="4">
    <source>
        <dbReference type="ARBA" id="ARBA00022692"/>
    </source>
</evidence>
<evidence type="ECO:0000313" key="9">
    <source>
        <dbReference type="EMBL" id="RMB02681.1"/>
    </source>
</evidence>
<accession>A0A3M0BYP1</accession>
<keyword evidence="3" id="KW-1003">Cell membrane</keyword>
<keyword evidence="5 8" id="KW-1133">Transmembrane helix</keyword>
<organism evidence="9 10">
    <name type="scientific">Eilatimonas milleporae</name>
    <dbReference type="NCBI Taxonomy" id="911205"/>
    <lineage>
        <taxon>Bacteria</taxon>
        <taxon>Pseudomonadati</taxon>
        <taxon>Pseudomonadota</taxon>
        <taxon>Alphaproteobacteria</taxon>
        <taxon>Kordiimonadales</taxon>
        <taxon>Kordiimonadaceae</taxon>
        <taxon>Eilatimonas</taxon>
    </lineage>
</organism>
<evidence type="ECO:0000256" key="2">
    <source>
        <dbReference type="ARBA" id="ARBA00005811"/>
    </source>
</evidence>
<evidence type="ECO:0000256" key="5">
    <source>
        <dbReference type="ARBA" id="ARBA00022989"/>
    </source>
</evidence>
<comment type="subcellular location">
    <subcellularLocation>
        <location evidence="1">Cell membrane</location>
        <topology evidence="1">Single-pass membrane protein</topology>
    </subcellularLocation>
    <subcellularLocation>
        <location evidence="7">Cell membrane</location>
        <topology evidence="7">Single-pass type II membrane protein</topology>
    </subcellularLocation>
</comment>